<sequence>MSPKLQRILKWTWISIITICIIMYFIDSSFFSNESIAAFISKFSGYAWTTYFLIHLFRGFVLLPSTPLVFAGVILFPEHLIWVLIVSLLGIIGSSLLIYFFSDKLGFSSFFDSESRKLKVVKEKLSSKNGFIYILLWSFIPIVPTDVICYVSGALRIKLPIFIISLFLGELVLCSIYIFGASYFIN</sequence>
<evidence type="ECO:0000256" key="3">
    <source>
        <dbReference type="ARBA" id="ARBA00022692"/>
    </source>
</evidence>
<proteinExistence type="inferred from homology"/>
<feature type="transmembrane region" description="Helical" evidence="6">
    <location>
        <begin position="159"/>
        <end position="185"/>
    </location>
</feature>
<keyword evidence="4 6" id="KW-1133">Transmembrane helix</keyword>
<feature type="transmembrane region" description="Helical" evidence="6">
    <location>
        <begin position="12"/>
        <end position="31"/>
    </location>
</feature>
<dbReference type="PANTHER" id="PTHR12677:SF59">
    <property type="entry name" value="GOLGI APPARATUS MEMBRANE PROTEIN TVP38-RELATED"/>
    <property type="match status" value="1"/>
</dbReference>
<dbReference type="PANTHER" id="PTHR12677">
    <property type="entry name" value="GOLGI APPARATUS MEMBRANE PROTEIN TVP38-RELATED"/>
    <property type="match status" value="1"/>
</dbReference>
<evidence type="ECO:0000256" key="2">
    <source>
        <dbReference type="ARBA" id="ARBA00022475"/>
    </source>
</evidence>
<evidence type="ECO:0000313" key="8">
    <source>
        <dbReference type="EMBL" id="XBG62715.1"/>
    </source>
</evidence>
<keyword evidence="2 6" id="KW-1003">Cell membrane</keyword>
<name>A0AAU7BXM7_9FLAO</name>
<comment type="similarity">
    <text evidence="6">Belongs to the TVP38/TMEM64 family.</text>
</comment>
<dbReference type="GO" id="GO:0005886">
    <property type="term" value="C:plasma membrane"/>
    <property type="evidence" value="ECO:0007669"/>
    <property type="project" value="UniProtKB-SubCell"/>
</dbReference>
<dbReference type="AlphaFoldDB" id="A0AAU7BXM7"/>
<dbReference type="InterPro" id="IPR032816">
    <property type="entry name" value="VTT_dom"/>
</dbReference>
<dbReference type="EMBL" id="CP157199">
    <property type="protein sequence ID" value="XBG62715.1"/>
    <property type="molecule type" value="Genomic_DNA"/>
</dbReference>
<reference evidence="8" key="1">
    <citation type="submission" date="2024-05" db="EMBL/GenBank/DDBJ databases">
        <title>Pontimicrobium maritimus sp. nov., isolated form sea water.</title>
        <authorList>
            <person name="Muhammad N."/>
            <person name="Vuong T.Q."/>
            <person name="Han H.L."/>
            <person name="Kim S.-G."/>
        </authorList>
    </citation>
    <scope>NUCLEOTIDE SEQUENCE</scope>
    <source>
        <strain evidence="8">SW4</strain>
    </source>
</reference>
<dbReference type="Pfam" id="PF09335">
    <property type="entry name" value="VTT_dom"/>
    <property type="match status" value="1"/>
</dbReference>
<accession>A0AAU7BXM7</accession>
<evidence type="ECO:0000256" key="4">
    <source>
        <dbReference type="ARBA" id="ARBA00022989"/>
    </source>
</evidence>
<comment type="subcellular location">
    <subcellularLocation>
        <location evidence="1 6">Cell membrane</location>
        <topology evidence="1 6">Multi-pass membrane protein</topology>
    </subcellularLocation>
</comment>
<evidence type="ECO:0000256" key="5">
    <source>
        <dbReference type="ARBA" id="ARBA00023136"/>
    </source>
</evidence>
<feature type="transmembrane region" description="Helical" evidence="6">
    <location>
        <begin position="51"/>
        <end position="73"/>
    </location>
</feature>
<keyword evidence="5 6" id="KW-0472">Membrane</keyword>
<protein>
    <recommendedName>
        <fullName evidence="6">TVP38/TMEM64 family membrane protein</fullName>
    </recommendedName>
</protein>
<keyword evidence="3 6" id="KW-0812">Transmembrane</keyword>
<feature type="domain" description="VTT" evidence="7">
    <location>
        <begin position="63"/>
        <end position="179"/>
    </location>
</feature>
<evidence type="ECO:0000259" key="7">
    <source>
        <dbReference type="Pfam" id="PF09335"/>
    </source>
</evidence>
<feature type="transmembrane region" description="Helical" evidence="6">
    <location>
        <begin position="131"/>
        <end position="152"/>
    </location>
</feature>
<gene>
    <name evidence="8" type="ORF">ABGB03_07320</name>
</gene>
<evidence type="ECO:0000256" key="1">
    <source>
        <dbReference type="ARBA" id="ARBA00004651"/>
    </source>
</evidence>
<evidence type="ECO:0000256" key="6">
    <source>
        <dbReference type="RuleBase" id="RU366058"/>
    </source>
</evidence>
<dbReference type="RefSeq" id="WP_347926132.1">
    <property type="nucleotide sequence ID" value="NZ_CP157199.1"/>
</dbReference>
<organism evidence="8">
    <name type="scientific">Pontimicrobium sp. SW4</name>
    <dbReference type="NCBI Taxonomy" id="3153519"/>
    <lineage>
        <taxon>Bacteria</taxon>
        <taxon>Pseudomonadati</taxon>
        <taxon>Bacteroidota</taxon>
        <taxon>Flavobacteriia</taxon>
        <taxon>Flavobacteriales</taxon>
        <taxon>Flavobacteriaceae</taxon>
        <taxon>Pontimicrobium</taxon>
    </lineage>
</organism>
<feature type="transmembrane region" description="Helical" evidence="6">
    <location>
        <begin position="80"/>
        <end position="101"/>
    </location>
</feature>
<dbReference type="InterPro" id="IPR015414">
    <property type="entry name" value="TMEM64"/>
</dbReference>